<feature type="transmembrane region" description="Helical" evidence="8">
    <location>
        <begin position="151"/>
        <end position="173"/>
    </location>
</feature>
<evidence type="ECO:0000313" key="11">
    <source>
        <dbReference type="Proteomes" id="UP000799441"/>
    </source>
</evidence>
<feature type="transmembrane region" description="Helical" evidence="8">
    <location>
        <begin position="390"/>
        <end position="408"/>
    </location>
</feature>
<evidence type="ECO:0000256" key="2">
    <source>
        <dbReference type="ARBA" id="ARBA00010992"/>
    </source>
</evidence>
<evidence type="ECO:0000256" key="4">
    <source>
        <dbReference type="ARBA" id="ARBA00022692"/>
    </source>
</evidence>
<reference evidence="10" key="1">
    <citation type="journal article" date="2020" name="Stud. Mycol.">
        <title>101 Dothideomycetes genomes: a test case for predicting lifestyles and emergence of pathogens.</title>
        <authorList>
            <person name="Haridas S."/>
            <person name="Albert R."/>
            <person name="Binder M."/>
            <person name="Bloem J."/>
            <person name="Labutti K."/>
            <person name="Salamov A."/>
            <person name="Andreopoulos B."/>
            <person name="Baker S."/>
            <person name="Barry K."/>
            <person name="Bills G."/>
            <person name="Bluhm B."/>
            <person name="Cannon C."/>
            <person name="Castanera R."/>
            <person name="Culley D."/>
            <person name="Daum C."/>
            <person name="Ezra D."/>
            <person name="Gonzalez J."/>
            <person name="Henrissat B."/>
            <person name="Kuo A."/>
            <person name="Liang C."/>
            <person name="Lipzen A."/>
            <person name="Lutzoni F."/>
            <person name="Magnuson J."/>
            <person name="Mondo S."/>
            <person name="Nolan M."/>
            <person name="Ohm R."/>
            <person name="Pangilinan J."/>
            <person name="Park H.-J."/>
            <person name="Ramirez L."/>
            <person name="Alfaro M."/>
            <person name="Sun H."/>
            <person name="Tritt A."/>
            <person name="Yoshinaga Y."/>
            <person name="Zwiers L.-H."/>
            <person name="Turgeon B."/>
            <person name="Goodwin S."/>
            <person name="Spatafora J."/>
            <person name="Crous P."/>
            <person name="Grigoriev I."/>
        </authorList>
    </citation>
    <scope>NUCLEOTIDE SEQUENCE</scope>
    <source>
        <strain evidence="10">CBS 116435</strain>
    </source>
</reference>
<proteinExistence type="inferred from homology"/>
<protein>
    <submittedName>
        <fullName evidence="10">General substrate transporter</fullName>
    </submittedName>
</protein>
<feature type="transmembrane region" description="Helical" evidence="8">
    <location>
        <begin position="32"/>
        <end position="52"/>
    </location>
</feature>
<evidence type="ECO:0000313" key="10">
    <source>
        <dbReference type="EMBL" id="KAF2720933.1"/>
    </source>
</evidence>
<keyword evidence="5 8" id="KW-1133">Transmembrane helix</keyword>
<keyword evidence="4 8" id="KW-0812">Transmembrane</keyword>
<dbReference type="GO" id="GO:0005351">
    <property type="term" value="F:carbohydrate:proton symporter activity"/>
    <property type="evidence" value="ECO:0007669"/>
    <property type="project" value="TreeGrafter"/>
</dbReference>
<dbReference type="PANTHER" id="PTHR48022:SF26">
    <property type="entry name" value="MAJOR FACILITATOR SUPERFAMILY (MFS) PROFILE DOMAIN-CONTAINING PROTEIN-RELATED"/>
    <property type="match status" value="1"/>
</dbReference>
<dbReference type="GO" id="GO:0016020">
    <property type="term" value="C:membrane"/>
    <property type="evidence" value="ECO:0007669"/>
    <property type="project" value="UniProtKB-SubCell"/>
</dbReference>
<dbReference type="InterPro" id="IPR036259">
    <property type="entry name" value="MFS_trans_sf"/>
</dbReference>
<name>A0A9P4Q5G7_9PEZI</name>
<keyword evidence="11" id="KW-1185">Reference proteome</keyword>
<feature type="transmembrane region" description="Helical" evidence="8">
    <location>
        <begin position="420"/>
        <end position="439"/>
    </location>
</feature>
<dbReference type="EMBL" id="MU003795">
    <property type="protein sequence ID" value="KAF2720933.1"/>
    <property type="molecule type" value="Genomic_DNA"/>
</dbReference>
<comment type="similarity">
    <text evidence="2 7">Belongs to the major facilitator superfamily. Sugar transporter (TC 2.A.1.1) family.</text>
</comment>
<comment type="caution">
    <text evidence="10">The sequence shown here is derived from an EMBL/GenBank/DDBJ whole genome shotgun (WGS) entry which is preliminary data.</text>
</comment>
<gene>
    <name evidence="10" type="ORF">K431DRAFT_285403</name>
</gene>
<evidence type="ECO:0000256" key="8">
    <source>
        <dbReference type="SAM" id="Phobius"/>
    </source>
</evidence>
<dbReference type="PANTHER" id="PTHR48022">
    <property type="entry name" value="PLASTIDIC GLUCOSE TRANSPORTER 4"/>
    <property type="match status" value="1"/>
</dbReference>
<dbReference type="AlphaFoldDB" id="A0A9P4Q5G7"/>
<dbReference type="FunFam" id="1.20.1250.20:FF:000061">
    <property type="entry name" value="MFS sugar transporter"/>
    <property type="match status" value="1"/>
</dbReference>
<dbReference type="Pfam" id="PF00083">
    <property type="entry name" value="Sugar_tr"/>
    <property type="match status" value="1"/>
</dbReference>
<feature type="transmembrane region" description="Helical" evidence="8">
    <location>
        <begin position="286"/>
        <end position="306"/>
    </location>
</feature>
<dbReference type="PROSITE" id="PS00216">
    <property type="entry name" value="SUGAR_TRANSPORT_1"/>
    <property type="match status" value="1"/>
</dbReference>
<dbReference type="PRINTS" id="PR00171">
    <property type="entry name" value="SUGRTRNSPORT"/>
</dbReference>
<feature type="domain" description="Major facilitator superfamily (MFS) profile" evidence="9">
    <location>
        <begin position="1"/>
        <end position="443"/>
    </location>
</feature>
<dbReference type="Gene3D" id="1.20.1250.20">
    <property type="entry name" value="MFS general substrate transporter like domains"/>
    <property type="match status" value="1"/>
</dbReference>
<dbReference type="InterPro" id="IPR050360">
    <property type="entry name" value="MFS_Sugar_Transporters"/>
</dbReference>
<feature type="transmembrane region" description="Helical" evidence="8">
    <location>
        <begin position="318"/>
        <end position="339"/>
    </location>
</feature>
<evidence type="ECO:0000259" key="9">
    <source>
        <dbReference type="PROSITE" id="PS50850"/>
    </source>
</evidence>
<evidence type="ECO:0000256" key="5">
    <source>
        <dbReference type="ARBA" id="ARBA00022989"/>
    </source>
</evidence>
<keyword evidence="6 8" id="KW-0472">Membrane</keyword>
<dbReference type="NCBIfam" id="TIGR00879">
    <property type="entry name" value="SP"/>
    <property type="match status" value="1"/>
</dbReference>
<comment type="subcellular location">
    <subcellularLocation>
        <location evidence="1">Membrane</location>
        <topology evidence="1">Multi-pass membrane protein</topology>
    </subcellularLocation>
</comment>
<dbReference type="InterPro" id="IPR020846">
    <property type="entry name" value="MFS_dom"/>
</dbReference>
<evidence type="ECO:0000256" key="7">
    <source>
        <dbReference type="RuleBase" id="RU003346"/>
    </source>
</evidence>
<dbReference type="PROSITE" id="PS50850">
    <property type="entry name" value="MFS"/>
    <property type="match status" value="1"/>
</dbReference>
<dbReference type="InterPro" id="IPR005828">
    <property type="entry name" value="MFS_sugar_transport-like"/>
</dbReference>
<dbReference type="InterPro" id="IPR003663">
    <property type="entry name" value="Sugar/inositol_transpt"/>
</dbReference>
<sequence>MTLFGYDQGVFSGTVVTEDFLVQHGILGKPKIISTVTAIYDIGCFFGALLVVAVGDKLGRKKCVLVGTTIMAIGAALQTTSYSLAQMFVGRIVAGVGNGINTATAPVWQSDSSKTSWRGKLIVIEMVMNIFGFMMVNWINYGLSFVGGPIAWRVPLALQFLFIIILYATVPWLPESPRWLIFQGRDEEATVIIALLEDKDPMDPWIVTQVEDIKWAVDYERKNSVSWADLLRGRTEGKGGTATLRRIFLGMGSQAMQQFSGINVTSYYLPTVLIESVGLTNQMARLLTACNGVSYLVFASFAVFFIERWGRRKLMMGGAAGQAFCYIFITVCLSQAARYEASGDPITQERWASASIAFFFLYYVFFGFGWQGVPWLYPAEINSLAMRAKGAGLGVATNWIVNFLVVEITPPGIASLAWKFYIIWAVFNTAFVPLVYLFYPETAGRNLEDVDRYFKENPDRILVFRDKEATSSKRPAAYEEQEQAAYRRNSSVATERHASWLEKHQMEEAVRHTDM</sequence>
<keyword evidence="3 7" id="KW-0813">Transport</keyword>
<feature type="transmembrane region" description="Helical" evidence="8">
    <location>
        <begin position="351"/>
        <end position="370"/>
    </location>
</feature>
<accession>A0A9P4Q5G7</accession>
<evidence type="ECO:0000256" key="6">
    <source>
        <dbReference type="ARBA" id="ARBA00023136"/>
    </source>
</evidence>
<dbReference type="SUPFAM" id="SSF103473">
    <property type="entry name" value="MFS general substrate transporter"/>
    <property type="match status" value="1"/>
</dbReference>
<dbReference type="OrthoDB" id="6339427at2759"/>
<feature type="transmembrane region" description="Helical" evidence="8">
    <location>
        <begin position="121"/>
        <end position="139"/>
    </location>
</feature>
<evidence type="ECO:0000256" key="3">
    <source>
        <dbReference type="ARBA" id="ARBA00022448"/>
    </source>
</evidence>
<dbReference type="InterPro" id="IPR005829">
    <property type="entry name" value="Sugar_transporter_CS"/>
</dbReference>
<dbReference type="Proteomes" id="UP000799441">
    <property type="component" value="Unassembled WGS sequence"/>
</dbReference>
<organism evidence="10 11">
    <name type="scientific">Polychaeton citri CBS 116435</name>
    <dbReference type="NCBI Taxonomy" id="1314669"/>
    <lineage>
        <taxon>Eukaryota</taxon>
        <taxon>Fungi</taxon>
        <taxon>Dikarya</taxon>
        <taxon>Ascomycota</taxon>
        <taxon>Pezizomycotina</taxon>
        <taxon>Dothideomycetes</taxon>
        <taxon>Dothideomycetidae</taxon>
        <taxon>Capnodiales</taxon>
        <taxon>Capnodiaceae</taxon>
        <taxon>Polychaeton</taxon>
    </lineage>
</organism>
<feature type="transmembrane region" description="Helical" evidence="8">
    <location>
        <begin position="64"/>
        <end position="82"/>
    </location>
</feature>
<evidence type="ECO:0000256" key="1">
    <source>
        <dbReference type="ARBA" id="ARBA00004141"/>
    </source>
</evidence>